<dbReference type="Ensembl" id="ENSACAT00000039119.1">
    <property type="protein sequence ID" value="ENSACAP00000038998.1"/>
    <property type="gene ID" value="ENSACAG00000034923.1"/>
</dbReference>
<sequence>QGQLTPSNKGFPQSRVNSHSLDIIPQIYKPHLSSSPTDLTTSEDACHRCGRNVRRECFWNLAMQPGELTVIAAMKAFDYTIIISNSIQYGRD</sequence>
<keyword evidence="2" id="KW-1185">Reference proteome</keyword>
<name>A0A803TUV8_ANOCA</name>
<dbReference type="InParanoid" id="A0A803TUV8"/>
<proteinExistence type="predicted"/>
<organism evidence="1 2">
    <name type="scientific">Anolis carolinensis</name>
    <name type="common">Green anole</name>
    <name type="synonym">American chameleon</name>
    <dbReference type="NCBI Taxonomy" id="28377"/>
    <lineage>
        <taxon>Eukaryota</taxon>
        <taxon>Metazoa</taxon>
        <taxon>Chordata</taxon>
        <taxon>Craniata</taxon>
        <taxon>Vertebrata</taxon>
        <taxon>Euteleostomi</taxon>
        <taxon>Lepidosauria</taxon>
        <taxon>Squamata</taxon>
        <taxon>Bifurcata</taxon>
        <taxon>Unidentata</taxon>
        <taxon>Episquamata</taxon>
        <taxon>Toxicofera</taxon>
        <taxon>Iguania</taxon>
        <taxon>Dactyloidae</taxon>
        <taxon>Anolis</taxon>
    </lineage>
</organism>
<evidence type="ECO:0000313" key="2">
    <source>
        <dbReference type="Proteomes" id="UP000001646"/>
    </source>
</evidence>
<reference evidence="1" key="3">
    <citation type="submission" date="2025-09" db="UniProtKB">
        <authorList>
            <consortium name="Ensembl"/>
        </authorList>
    </citation>
    <scope>IDENTIFICATION</scope>
</reference>
<accession>A0A803TUV8</accession>
<reference evidence="1" key="2">
    <citation type="submission" date="2025-08" db="UniProtKB">
        <authorList>
            <consortium name="Ensembl"/>
        </authorList>
    </citation>
    <scope>IDENTIFICATION</scope>
</reference>
<dbReference type="Proteomes" id="UP000001646">
    <property type="component" value="Chromosome 6"/>
</dbReference>
<evidence type="ECO:0000313" key="1">
    <source>
        <dbReference type="Ensembl" id="ENSACAP00000038998.1"/>
    </source>
</evidence>
<dbReference type="GeneTree" id="ENSGT01040000244511"/>
<reference evidence="1 2" key="1">
    <citation type="submission" date="2009-12" db="EMBL/GenBank/DDBJ databases">
        <title>The Genome Sequence of Anolis carolinensis (Green Anole Lizard).</title>
        <authorList>
            <consortium name="The Genome Sequencing Platform"/>
            <person name="Di Palma F."/>
            <person name="Alfoldi J."/>
            <person name="Heiman D."/>
            <person name="Young S."/>
            <person name="Grabherr M."/>
            <person name="Johnson J."/>
            <person name="Lander E.S."/>
            <person name="Lindblad-Toh K."/>
        </authorList>
    </citation>
    <scope>NUCLEOTIDE SEQUENCE [LARGE SCALE GENOMIC DNA]</scope>
    <source>
        <strain evidence="1 2">JBL SC #1</strain>
    </source>
</reference>
<dbReference type="AlphaFoldDB" id="A0A803TUV8"/>
<protein>
    <submittedName>
        <fullName evidence="1">Uncharacterized protein</fullName>
    </submittedName>
</protein>